<proteinExistence type="predicted"/>
<dbReference type="AlphaFoldDB" id="A0A381ZTT0"/>
<organism evidence="1">
    <name type="scientific">marine metagenome</name>
    <dbReference type="NCBI Taxonomy" id="408172"/>
    <lineage>
        <taxon>unclassified sequences</taxon>
        <taxon>metagenomes</taxon>
        <taxon>ecological metagenomes</taxon>
    </lineage>
</organism>
<name>A0A381ZTT0_9ZZZZ</name>
<feature type="non-terminal residue" evidence="1">
    <location>
        <position position="1"/>
    </location>
</feature>
<evidence type="ECO:0000313" key="1">
    <source>
        <dbReference type="EMBL" id="SVA92640.1"/>
    </source>
</evidence>
<dbReference type="SUPFAM" id="SSF51679">
    <property type="entry name" value="Bacterial luciferase-like"/>
    <property type="match status" value="1"/>
</dbReference>
<dbReference type="GO" id="GO:0016705">
    <property type="term" value="F:oxidoreductase activity, acting on paired donors, with incorporation or reduction of molecular oxygen"/>
    <property type="evidence" value="ECO:0007669"/>
    <property type="project" value="InterPro"/>
</dbReference>
<gene>
    <name evidence="1" type="ORF">METZ01_LOCUS145494</name>
</gene>
<evidence type="ECO:0008006" key="2">
    <source>
        <dbReference type="Google" id="ProtNLM"/>
    </source>
</evidence>
<protein>
    <recommendedName>
        <fullName evidence="2">Luciferase-like domain-containing protein</fullName>
    </recommendedName>
</protein>
<sequence>HDPEKLKVGVHSLGYVAETREQAIKEFFPGYAESFTRIGKERGWPPVTMSHFKAQIGPTGALVVGNVEEVAEKVLRHSEALGGLSRFSFQLDVAGLTHDQLMNAIDLIGKKVSPLVNK</sequence>
<accession>A0A381ZTT0</accession>
<dbReference type="Gene3D" id="3.20.20.30">
    <property type="entry name" value="Luciferase-like domain"/>
    <property type="match status" value="1"/>
</dbReference>
<dbReference type="EMBL" id="UINC01022627">
    <property type="protein sequence ID" value="SVA92640.1"/>
    <property type="molecule type" value="Genomic_DNA"/>
</dbReference>
<reference evidence="1" key="1">
    <citation type="submission" date="2018-05" db="EMBL/GenBank/DDBJ databases">
        <authorList>
            <person name="Lanie J.A."/>
            <person name="Ng W.-L."/>
            <person name="Kazmierczak K.M."/>
            <person name="Andrzejewski T.M."/>
            <person name="Davidsen T.M."/>
            <person name="Wayne K.J."/>
            <person name="Tettelin H."/>
            <person name="Glass J.I."/>
            <person name="Rusch D."/>
            <person name="Podicherti R."/>
            <person name="Tsui H.-C.T."/>
            <person name="Winkler M.E."/>
        </authorList>
    </citation>
    <scope>NUCLEOTIDE SEQUENCE</scope>
</reference>
<dbReference type="InterPro" id="IPR036661">
    <property type="entry name" value="Luciferase-like_sf"/>
</dbReference>